<dbReference type="NCBIfam" id="TIGR02293">
    <property type="entry name" value="TAS_TIGR02293"/>
    <property type="match status" value="1"/>
</dbReference>
<evidence type="ECO:0000259" key="2">
    <source>
        <dbReference type="Pfam" id="PF20432"/>
    </source>
</evidence>
<keyword evidence="4" id="KW-1185">Reference proteome</keyword>
<dbReference type="AlphaFoldDB" id="A0A1P8UDQ2"/>
<dbReference type="GO" id="GO:0003677">
    <property type="term" value="F:DNA binding"/>
    <property type="evidence" value="ECO:0007669"/>
    <property type="project" value="InterPro"/>
</dbReference>
<protein>
    <submittedName>
        <fullName evidence="3">Uncharacterized protein</fullName>
    </submittedName>
</protein>
<organism evidence="3 4">
    <name type="scientific">Acidihalobacter ferrooxydans</name>
    <dbReference type="NCBI Taxonomy" id="1765967"/>
    <lineage>
        <taxon>Bacteria</taxon>
        <taxon>Pseudomonadati</taxon>
        <taxon>Pseudomonadota</taxon>
        <taxon>Gammaproteobacteria</taxon>
        <taxon>Chromatiales</taxon>
        <taxon>Ectothiorhodospiraceae</taxon>
        <taxon>Acidihalobacter</taxon>
    </lineage>
</organism>
<evidence type="ECO:0000259" key="1">
    <source>
        <dbReference type="Pfam" id="PF09722"/>
    </source>
</evidence>
<dbReference type="InterPro" id="IPR011979">
    <property type="entry name" value="Antitox_Xre"/>
</dbReference>
<dbReference type="OrthoDB" id="5797199at2"/>
<sequence>MAHQFAIDTIWPYIYNQMVSMEDAMTSTTRFSSTPDSDAKRRHFAFKASPRTFFDFKEGVLQLPKALVAWKMIREGLEFHVVEAVAEHLDTDLEVVLQVIGLTGGTVTRRKKANLLNPQESDRLYRVLKVTALAERVLENPQKAKAWLLRNNRALGGQSPFSLLDNEAGTEAVEDLLIQIDHGVYS</sequence>
<dbReference type="Proteomes" id="UP000243807">
    <property type="component" value="Chromosome"/>
</dbReference>
<dbReference type="InterPro" id="IPR046847">
    <property type="entry name" value="Xre-like_HTH"/>
</dbReference>
<name>A0A1P8UDQ2_9GAMM</name>
<feature type="domain" description="Antitoxin Xre/MbcA/ParS-like toxin-binding" evidence="1">
    <location>
        <begin position="134"/>
        <end position="183"/>
    </location>
</feature>
<reference evidence="3 4" key="1">
    <citation type="submission" date="2017-01" db="EMBL/GenBank/DDBJ databases">
        <title>Draft sequence of Acidihalobacter ferrooxidans strain DSM 14175 (strain V8).</title>
        <authorList>
            <person name="Khaleque H.N."/>
            <person name="Ramsay J.P."/>
            <person name="Murphy R.J.T."/>
            <person name="Kaksonen A.H."/>
            <person name="Boxall N.J."/>
            <person name="Watkin E.L.J."/>
        </authorList>
    </citation>
    <scope>NUCLEOTIDE SEQUENCE [LARGE SCALE GENOMIC DNA]</scope>
    <source>
        <strain evidence="3 4">V8</strain>
    </source>
</reference>
<dbReference type="InterPro" id="IPR024467">
    <property type="entry name" value="Xre/MbcA/ParS-like_toxin-bd"/>
</dbReference>
<accession>A0A1P8UDQ2</accession>
<gene>
    <name evidence="3" type="ORF">BW247_01745</name>
</gene>
<dbReference type="Pfam" id="PF20432">
    <property type="entry name" value="Xre-like-HTH"/>
    <property type="match status" value="1"/>
</dbReference>
<dbReference type="RefSeq" id="WP_076835322.1">
    <property type="nucleotide sequence ID" value="NZ_CP019434.1"/>
</dbReference>
<dbReference type="Pfam" id="PF09722">
    <property type="entry name" value="Xre_MbcA_ParS_C"/>
    <property type="match status" value="1"/>
</dbReference>
<dbReference type="STRING" id="1765967.BW247_01745"/>
<dbReference type="EMBL" id="CP019434">
    <property type="protein sequence ID" value="APZ41975.1"/>
    <property type="molecule type" value="Genomic_DNA"/>
</dbReference>
<evidence type="ECO:0000313" key="4">
    <source>
        <dbReference type="Proteomes" id="UP000243807"/>
    </source>
</evidence>
<evidence type="ECO:0000313" key="3">
    <source>
        <dbReference type="EMBL" id="APZ41975.1"/>
    </source>
</evidence>
<feature type="domain" description="Antitoxin Xre-like helix-turn-helix" evidence="2">
    <location>
        <begin position="72"/>
        <end position="128"/>
    </location>
</feature>
<proteinExistence type="predicted"/>
<dbReference type="KEGG" id="afy:BW247_01745"/>